<dbReference type="Proteomes" id="UP000324222">
    <property type="component" value="Unassembled WGS sequence"/>
</dbReference>
<feature type="compositionally biased region" description="Low complexity" evidence="1">
    <location>
        <begin position="84"/>
        <end position="106"/>
    </location>
</feature>
<accession>A0A5B7HFX7</accession>
<protein>
    <submittedName>
        <fullName evidence="2">Uncharacterized protein</fullName>
    </submittedName>
</protein>
<comment type="caution">
    <text evidence="2">The sequence shown here is derived from an EMBL/GenBank/DDBJ whole genome shotgun (WGS) entry which is preliminary data.</text>
</comment>
<name>A0A5B7HFX7_PORTR</name>
<feature type="compositionally biased region" description="Pro residues" evidence="1">
    <location>
        <begin position="136"/>
        <end position="147"/>
    </location>
</feature>
<reference evidence="2 3" key="1">
    <citation type="submission" date="2019-05" db="EMBL/GenBank/DDBJ databases">
        <title>Another draft genome of Portunus trituberculatus and its Hox gene families provides insights of decapod evolution.</title>
        <authorList>
            <person name="Jeong J.-H."/>
            <person name="Song I."/>
            <person name="Kim S."/>
            <person name="Choi T."/>
            <person name="Kim D."/>
            <person name="Ryu S."/>
            <person name="Kim W."/>
        </authorList>
    </citation>
    <scope>NUCLEOTIDE SEQUENCE [LARGE SCALE GENOMIC DNA]</scope>
    <source>
        <tissue evidence="2">Muscle</tissue>
    </source>
</reference>
<gene>
    <name evidence="2" type="ORF">E2C01_061681</name>
</gene>
<feature type="region of interest" description="Disordered" evidence="1">
    <location>
        <begin position="84"/>
        <end position="147"/>
    </location>
</feature>
<proteinExistence type="predicted"/>
<evidence type="ECO:0000256" key="1">
    <source>
        <dbReference type="SAM" id="MobiDB-lite"/>
    </source>
</evidence>
<dbReference type="AlphaFoldDB" id="A0A5B7HFX7"/>
<feature type="compositionally biased region" description="Pro residues" evidence="1">
    <location>
        <begin position="107"/>
        <end position="127"/>
    </location>
</feature>
<keyword evidence="3" id="KW-1185">Reference proteome</keyword>
<sequence>MRHPESLTFPSASVRLTNNNTARHLEQMQDATKRIISNCEDLCLLYARHRKNKGVKEYVELGNDNLLLGFTTITTSTSTTISTINNNNSNTNATITINYNNSNTNTTPPPTPTPPLPLPSPPPPPPTTTTTSSSPAPSPPPTATRVV</sequence>
<evidence type="ECO:0000313" key="3">
    <source>
        <dbReference type="Proteomes" id="UP000324222"/>
    </source>
</evidence>
<dbReference type="EMBL" id="VSRR010026335">
    <property type="protein sequence ID" value="MPC67504.1"/>
    <property type="molecule type" value="Genomic_DNA"/>
</dbReference>
<evidence type="ECO:0000313" key="2">
    <source>
        <dbReference type="EMBL" id="MPC67504.1"/>
    </source>
</evidence>
<organism evidence="2 3">
    <name type="scientific">Portunus trituberculatus</name>
    <name type="common">Swimming crab</name>
    <name type="synonym">Neptunus trituberculatus</name>
    <dbReference type="NCBI Taxonomy" id="210409"/>
    <lineage>
        <taxon>Eukaryota</taxon>
        <taxon>Metazoa</taxon>
        <taxon>Ecdysozoa</taxon>
        <taxon>Arthropoda</taxon>
        <taxon>Crustacea</taxon>
        <taxon>Multicrustacea</taxon>
        <taxon>Malacostraca</taxon>
        <taxon>Eumalacostraca</taxon>
        <taxon>Eucarida</taxon>
        <taxon>Decapoda</taxon>
        <taxon>Pleocyemata</taxon>
        <taxon>Brachyura</taxon>
        <taxon>Eubrachyura</taxon>
        <taxon>Portunoidea</taxon>
        <taxon>Portunidae</taxon>
        <taxon>Portuninae</taxon>
        <taxon>Portunus</taxon>
    </lineage>
</organism>